<dbReference type="EMBL" id="SSMC01000001">
    <property type="protein sequence ID" value="THD68983.1"/>
    <property type="molecule type" value="Genomic_DNA"/>
</dbReference>
<dbReference type="PANTHER" id="PTHR31793">
    <property type="entry name" value="4-HYDROXYBENZOYL-COA THIOESTERASE FAMILY MEMBER"/>
    <property type="match status" value="1"/>
</dbReference>
<gene>
    <name evidence="3" type="ORF">E7Z59_01240</name>
</gene>
<dbReference type="RefSeq" id="WP_136334473.1">
    <property type="nucleotide sequence ID" value="NZ_QXMP01000004.1"/>
</dbReference>
<dbReference type="GO" id="GO:0047617">
    <property type="term" value="F:fatty acyl-CoA hydrolase activity"/>
    <property type="evidence" value="ECO:0007669"/>
    <property type="project" value="TreeGrafter"/>
</dbReference>
<name>A0A4S3M1U5_9FLAO</name>
<dbReference type="PANTHER" id="PTHR31793:SF27">
    <property type="entry name" value="NOVEL THIOESTERASE SUPERFAMILY DOMAIN AND SAPOSIN A-TYPE DOMAIN CONTAINING PROTEIN (0610012H03RIK)"/>
    <property type="match status" value="1"/>
</dbReference>
<evidence type="ECO:0000256" key="1">
    <source>
        <dbReference type="ARBA" id="ARBA00005953"/>
    </source>
</evidence>
<proteinExistence type="inferred from homology"/>
<evidence type="ECO:0000313" key="3">
    <source>
        <dbReference type="EMBL" id="THD68983.1"/>
    </source>
</evidence>
<sequence>MNHLLLKDFPLIATDKIRYSDTDRQGHVNNAVFATFLETARVEFLLTGDHNILENDASFVIAGLHLNFIAEITWPGSVSIGTGILKIGNSSITLYQQIYQEEICVATAETVIVQVKNGQGLPLSSQAKNTLNQWMLPKTD</sequence>
<dbReference type="CDD" id="cd00586">
    <property type="entry name" value="4HBT"/>
    <property type="match status" value="1"/>
</dbReference>
<dbReference type="Proteomes" id="UP000305939">
    <property type="component" value="Unassembled WGS sequence"/>
</dbReference>
<evidence type="ECO:0000256" key="2">
    <source>
        <dbReference type="ARBA" id="ARBA00022801"/>
    </source>
</evidence>
<accession>A0A4S3M1U5</accession>
<dbReference type="Pfam" id="PF13279">
    <property type="entry name" value="4HBT_2"/>
    <property type="match status" value="1"/>
</dbReference>
<dbReference type="OrthoDB" id="9791529at2"/>
<dbReference type="Gene3D" id="3.10.129.10">
    <property type="entry name" value="Hotdog Thioesterase"/>
    <property type="match status" value="1"/>
</dbReference>
<comment type="caution">
    <text evidence="3">The sequence shown here is derived from an EMBL/GenBank/DDBJ whole genome shotgun (WGS) entry which is preliminary data.</text>
</comment>
<dbReference type="AlphaFoldDB" id="A0A4S3M1U5"/>
<comment type="similarity">
    <text evidence="1">Belongs to the 4-hydroxybenzoyl-CoA thioesterase family.</text>
</comment>
<protein>
    <submittedName>
        <fullName evidence="3">Acyl-CoA thioesterase</fullName>
    </submittedName>
</protein>
<keyword evidence="2" id="KW-0378">Hydrolase</keyword>
<keyword evidence="4" id="KW-1185">Reference proteome</keyword>
<dbReference type="SUPFAM" id="SSF54637">
    <property type="entry name" value="Thioesterase/thiol ester dehydrase-isomerase"/>
    <property type="match status" value="1"/>
</dbReference>
<evidence type="ECO:0000313" key="4">
    <source>
        <dbReference type="Proteomes" id="UP000305939"/>
    </source>
</evidence>
<reference evidence="3 4" key="1">
    <citation type="submission" date="2019-04" db="EMBL/GenBank/DDBJ databases">
        <title>Draft genome sequence of Robertkochia marina CC-AMO-30D.</title>
        <authorList>
            <person name="Hameed A."/>
            <person name="Lin S.-Y."/>
            <person name="Shahina M."/>
            <person name="Lai W.-A."/>
            <person name="Young C.-C."/>
        </authorList>
    </citation>
    <scope>NUCLEOTIDE SEQUENCE [LARGE SCALE GENOMIC DNA]</scope>
    <source>
        <strain evidence="3 4">CC-AMO-30D</strain>
    </source>
</reference>
<dbReference type="InterPro" id="IPR050563">
    <property type="entry name" value="4-hydroxybenzoyl-CoA_TE"/>
</dbReference>
<organism evidence="3 4">
    <name type="scientific">Robertkochia marina</name>
    <dbReference type="NCBI Taxonomy" id="1227945"/>
    <lineage>
        <taxon>Bacteria</taxon>
        <taxon>Pseudomonadati</taxon>
        <taxon>Bacteroidota</taxon>
        <taxon>Flavobacteriia</taxon>
        <taxon>Flavobacteriales</taxon>
        <taxon>Flavobacteriaceae</taxon>
        <taxon>Robertkochia</taxon>
    </lineage>
</organism>
<dbReference type="InterPro" id="IPR029069">
    <property type="entry name" value="HotDog_dom_sf"/>
</dbReference>